<keyword evidence="3" id="KW-1185">Reference proteome</keyword>
<feature type="compositionally biased region" description="Acidic residues" evidence="1">
    <location>
        <begin position="342"/>
        <end position="353"/>
    </location>
</feature>
<accession>A0A914A2I9</accession>
<feature type="compositionally biased region" description="Basic residues" evidence="1">
    <location>
        <begin position="158"/>
        <end position="167"/>
    </location>
</feature>
<feature type="compositionally biased region" description="Low complexity" evidence="1">
    <location>
        <begin position="499"/>
        <end position="517"/>
    </location>
</feature>
<feature type="region of interest" description="Disordered" evidence="1">
    <location>
        <begin position="331"/>
        <end position="356"/>
    </location>
</feature>
<sequence length="517" mass="57527">MSGLGCNPDKSWTLVKYLRDATYDLIPFRWVRKRHGEDCQRAWFPVKGTVKAPEYTRLKETCAKPPSANIAEWLKVTVVVRQAITDYEVGQSLLRERLDASSSSDAPQKDAQRPCRVRARPMRLAEENNGDSDHNWSSDSDEYSSNSEELDTSQSKSLSKRVPKKQMGKTGEVPQKKRRVGKEPVYKPPPKDASNASLAILDAEEAIPRPRCLAGAPTVKLSSALSRPRQTTSNVALMDLDDDLQEEDSEVSDATPLESVAGNSMDANDATNCDGGRGDSPMDEGRPVHDTHEDKLDLVLKKMDEFITIEKAILNRLTSLEREVAAMRGEDTLPSTPRTVADEEEEGSQEEEEGLKFKMPAETEEEFLLNDNQLSDPHTRRLVRNKLLKEFVRVPSDGFLRMALFKLIKHQVVEAITWGGGNGTTGVKESNHHVLMEDMVERHRGKNKIKPTLHSKLASLIKTASITKGGSKFEIRKQKSLEAMRKKRREEKGRKADAVADAAAGANLQAGDASDSE</sequence>
<protein>
    <recommendedName>
        <fullName evidence="4">DUF4806 domain-containing protein</fullName>
    </recommendedName>
</protein>
<reference evidence="2" key="1">
    <citation type="submission" date="2022-11" db="UniProtKB">
        <authorList>
            <consortium name="EnsemblMetazoa"/>
        </authorList>
    </citation>
    <scope>IDENTIFICATION</scope>
</reference>
<dbReference type="AlphaFoldDB" id="A0A914A2I9"/>
<evidence type="ECO:0000313" key="3">
    <source>
        <dbReference type="Proteomes" id="UP000887568"/>
    </source>
</evidence>
<dbReference type="RefSeq" id="XP_038057819.1">
    <property type="nucleotide sequence ID" value="XM_038201891.1"/>
</dbReference>
<feature type="compositionally biased region" description="Polar residues" evidence="1">
    <location>
        <begin position="261"/>
        <end position="271"/>
    </location>
</feature>
<evidence type="ECO:0000256" key="1">
    <source>
        <dbReference type="SAM" id="MobiDB-lite"/>
    </source>
</evidence>
<evidence type="ECO:0008006" key="4">
    <source>
        <dbReference type="Google" id="ProtNLM"/>
    </source>
</evidence>
<dbReference type="GeneID" id="119729282"/>
<organism evidence="2 3">
    <name type="scientific">Patiria miniata</name>
    <name type="common">Bat star</name>
    <name type="synonym">Asterina miniata</name>
    <dbReference type="NCBI Taxonomy" id="46514"/>
    <lineage>
        <taxon>Eukaryota</taxon>
        <taxon>Metazoa</taxon>
        <taxon>Echinodermata</taxon>
        <taxon>Eleutherozoa</taxon>
        <taxon>Asterozoa</taxon>
        <taxon>Asteroidea</taxon>
        <taxon>Valvatacea</taxon>
        <taxon>Valvatida</taxon>
        <taxon>Asterinidae</taxon>
        <taxon>Patiria</taxon>
    </lineage>
</organism>
<feature type="compositionally biased region" description="Basic and acidic residues" evidence="1">
    <location>
        <begin position="477"/>
        <end position="498"/>
    </location>
</feature>
<feature type="region of interest" description="Disordered" evidence="1">
    <location>
        <begin position="477"/>
        <end position="517"/>
    </location>
</feature>
<dbReference type="Proteomes" id="UP000887568">
    <property type="component" value="Unplaced"/>
</dbReference>
<feature type="compositionally biased region" description="Basic and acidic residues" evidence="1">
    <location>
        <begin position="123"/>
        <end position="136"/>
    </location>
</feature>
<name>A0A914A2I9_PATMI</name>
<dbReference type="EnsemblMetazoa" id="XM_038201891.1">
    <property type="protein sequence ID" value="XP_038057819.1"/>
    <property type="gene ID" value="LOC119729282"/>
</dbReference>
<feature type="region of interest" description="Disordered" evidence="1">
    <location>
        <begin position="98"/>
        <end position="194"/>
    </location>
</feature>
<evidence type="ECO:0000313" key="2">
    <source>
        <dbReference type="EnsemblMetazoa" id="XP_038057819.1"/>
    </source>
</evidence>
<proteinExistence type="predicted"/>
<feature type="region of interest" description="Disordered" evidence="1">
    <location>
        <begin position="244"/>
        <end position="290"/>
    </location>
</feature>